<evidence type="ECO:0000313" key="1">
    <source>
        <dbReference type="EMBL" id="KAJ9107239.1"/>
    </source>
</evidence>
<reference evidence="1" key="1">
    <citation type="submission" date="2023-04" db="EMBL/GenBank/DDBJ databases">
        <title>Draft Genome sequencing of Naganishia species isolated from polar environments using Oxford Nanopore Technology.</title>
        <authorList>
            <person name="Leo P."/>
            <person name="Venkateswaran K."/>
        </authorList>
    </citation>
    <scope>NUCLEOTIDE SEQUENCE</scope>
    <source>
        <strain evidence="1">MNA-CCFEE 5262</strain>
    </source>
</reference>
<proteinExistence type="predicted"/>
<accession>A0ACC2W7R1</accession>
<gene>
    <name evidence="1" type="ORF">QFC20_003774</name>
</gene>
<organism evidence="1 2">
    <name type="scientific">Naganishia adeliensis</name>
    <dbReference type="NCBI Taxonomy" id="92952"/>
    <lineage>
        <taxon>Eukaryota</taxon>
        <taxon>Fungi</taxon>
        <taxon>Dikarya</taxon>
        <taxon>Basidiomycota</taxon>
        <taxon>Agaricomycotina</taxon>
        <taxon>Tremellomycetes</taxon>
        <taxon>Filobasidiales</taxon>
        <taxon>Filobasidiaceae</taxon>
        <taxon>Naganishia</taxon>
    </lineage>
</organism>
<name>A0ACC2W7R1_9TREE</name>
<sequence>MSDSEVSFQQSDDEGSDFGIVASPAAGKKKAAAKPKKAPAAKAPTAAAKGKAKATTAAGAKIANVGRIMKSALPDNAKIAKEAKECVQECVSEFISFLSSEAAEKVLNDKRKTINGEDILYGMSALGFDNYAEACKVYLSKYRSRQLNQEPISHRTSLALTSHQASPDTTGSSADVEGDEEGEERPGNDATRGRPTGTPVTGSGAAGKAAKGKKRAPDDLEDDGDAGKKRKFVQPAVQPVQYQPRPAGNGERS</sequence>
<keyword evidence="2" id="KW-1185">Reference proteome</keyword>
<comment type="caution">
    <text evidence="1">The sequence shown here is derived from an EMBL/GenBank/DDBJ whole genome shotgun (WGS) entry which is preliminary data.</text>
</comment>
<dbReference type="Proteomes" id="UP001230649">
    <property type="component" value="Unassembled WGS sequence"/>
</dbReference>
<dbReference type="EMBL" id="JASBWS010000037">
    <property type="protein sequence ID" value="KAJ9107239.1"/>
    <property type="molecule type" value="Genomic_DNA"/>
</dbReference>
<evidence type="ECO:0000313" key="2">
    <source>
        <dbReference type="Proteomes" id="UP001230649"/>
    </source>
</evidence>
<protein>
    <submittedName>
        <fullName evidence="1">Uncharacterized protein</fullName>
    </submittedName>
</protein>